<dbReference type="EMBL" id="BAAAND010000003">
    <property type="protein sequence ID" value="GAA1574554.1"/>
    <property type="molecule type" value="Genomic_DNA"/>
</dbReference>
<evidence type="ECO:0000313" key="3">
    <source>
        <dbReference type="Proteomes" id="UP001500190"/>
    </source>
</evidence>
<gene>
    <name evidence="2" type="ORF">GCM10009742_17000</name>
</gene>
<keyword evidence="1" id="KW-0812">Transmembrane</keyword>
<keyword evidence="1" id="KW-1133">Transmembrane helix</keyword>
<comment type="caution">
    <text evidence="2">The sequence shown here is derived from an EMBL/GenBank/DDBJ whole genome shotgun (WGS) entry which is preliminary data.</text>
</comment>
<feature type="transmembrane region" description="Helical" evidence="1">
    <location>
        <begin position="195"/>
        <end position="212"/>
    </location>
</feature>
<evidence type="ECO:0008006" key="4">
    <source>
        <dbReference type="Google" id="ProtNLM"/>
    </source>
</evidence>
<name>A0ABP4P645_9ACTN</name>
<proteinExistence type="predicted"/>
<feature type="transmembrane region" description="Helical" evidence="1">
    <location>
        <begin position="16"/>
        <end position="39"/>
    </location>
</feature>
<accession>A0ABP4P645</accession>
<evidence type="ECO:0000256" key="1">
    <source>
        <dbReference type="SAM" id="Phobius"/>
    </source>
</evidence>
<evidence type="ECO:0000313" key="2">
    <source>
        <dbReference type="EMBL" id="GAA1574554.1"/>
    </source>
</evidence>
<keyword evidence="3" id="KW-1185">Reference proteome</keyword>
<dbReference type="Proteomes" id="UP001500190">
    <property type="component" value="Unassembled WGS sequence"/>
</dbReference>
<reference evidence="3" key="1">
    <citation type="journal article" date="2019" name="Int. J. Syst. Evol. Microbiol.">
        <title>The Global Catalogue of Microorganisms (GCM) 10K type strain sequencing project: providing services to taxonomists for standard genome sequencing and annotation.</title>
        <authorList>
            <consortium name="The Broad Institute Genomics Platform"/>
            <consortium name="The Broad Institute Genome Sequencing Center for Infectious Disease"/>
            <person name="Wu L."/>
            <person name="Ma J."/>
        </authorList>
    </citation>
    <scope>NUCLEOTIDE SEQUENCE [LARGE SCALE GENOMIC DNA]</scope>
    <source>
        <strain evidence="3">JCM 14304</strain>
    </source>
</reference>
<sequence>MDPSASDSSSSTSVKVIAFTFLALVICLPLIAYVVLMWLPLKVNASATRFTGKYWGWHLRHVTGQVLASRRYTETVTTTEYNLPAGSSVPGTWTYVNTNVYDQLALKLADGRPANVEVVNFNVSAWPGQIVSFWTAVKGHRVFTFAVLNHTTNQQNVNDQQVFKIMLSQPLQIVFVLYLVGLVLPIGFLSVFGGAGVPFLLWLLLLVLFVIGQKRVRRRFNKKGLATLWQRSHAEAQPLLYQY</sequence>
<organism evidence="2 3">
    <name type="scientific">Kribbella karoonensis</name>
    <dbReference type="NCBI Taxonomy" id="324851"/>
    <lineage>
        <taxon>Bacteria</taxon>
        <taxon>Bacillati</taxon>
        <taxon>Actinomycetota</taxon>
        <taxon>Actinomycetes</taxon>
        <taxon>Propionibacteriales</taxon>
        <taxon>Kribbellaceae</taxon>
        <taxon>Kribbella</taxon>
    </lineage>
</organism>
<keyword evidence="1" id="KW-0472">Membrane</keyword>
<feature type="transmembrane region" description="Helical" evidence="1">
    <location>
        <begin position="171"/>
        <end position="189"/>
    </location>
</feature>
<protein>
    <recommendedName>
        <fullName evidence="4">DUF3592 domain-containing protein</fullName>
    </recommendedName>
</protein>